<evidence type="ECO:0000313" key="2">
    <source>
        <dbReference type="Proteomes" id="UP000824881"/>
    </source>
</evidence>
<sequence>MAHNLQHVPAYSTDDLCTMKKKEAVVAYETEVQYFAGMEDTMPELDDAHREDMELAIADMEQQQDWLSAAEEILLVRELQVSVEDKDAADAERRRAEDEQQREAKVMEEQRRQEAWQAAEVREARHRDVQAAEERQQAAQRVKLIAGSGTVGSMSGSAVVEQGGKESLEEVINITSGPEDKETPVPHTQRRASAIQAGKRKVVESNPGEPETTPRAKRLRKRAVNTDNADNKTTPPPAPLDIMEYREYNPADASSSPNNVDWGCGYGALKKSCSHPHVKFLAERRCLRCQQGYCKGNLKMADSAGLAEGESKDNE</sequence>
<keyword evidence="2" id="KW-1185">Reference proteome</keyword>
<organism evidence="1 2">
    <name type="scientific">Pleurotus cornucopiae</name>
    <name type="common">Cornucopia mushroom</name>
    <dbReference type="NCBI Taxonomy" id="5321"/>
    <lineage>
        <taxon>Eukaryota</taxon>
        <taxon>Fungi</taxon>
        <taxon>Dikarya</taxon>
        <taxon>Basidiomycota</taxon>
        <taxon>Agaricomycotina</taxon>
        <taxon>Agaricomycetes</taxon>
        <taxon>Agaricomycetidae</taxon>
        <taxon>Agaricales</taxon>
        <taxon>Pleurotineae</taxon>
        <taxon>Pleurotaceae</taxon>
        <taxon>Pleurotus</taxon>
    </lineage>
</organism>
<name>A0ACB7J496_PLECO</name>
<protein>
    <submittedName>
        <fullName evidence="1">Uncharacterized protein</fullName>
    </submittedName>
</protein>
<reference evidence="1 2" key="1">
    <citation type="journal article" date="2021" name="Appl. Environ. Microbiol.">
        <title>Genetic linkage and physical mapping for an oyster mushroom Pleurotus cornucopiae and QTL analysis for the trait cap color.</title>
        <authorList>
            <person name="Zhang Y."/>
            <person name="Gao W."/>
            <person name="Sonnenberg A."/>
            <person name="Chen Q."/>
            <person name="Zhang J."/>
            <person name="Huang C."/>
        </authorList>
    </citation>
    <scope>NUCLEOTIDE SEQUENCE [LARGE SCALE GENOMIC DNA]</scope>
    <source>
        <strain evidence="1">CCMSSC00406</strain>
    </source>
</reference>
<evidence type="ECO:0000313" key="1">
    <source>
        <dbReference type="EMBL" id="KAG9225413.1"/>
    </source>
</evidence>
<dbReference type="Proteomes" id="UP000824881">
    <property type="component" value="Unassembled WGS sequence"/>
</dbReference>
<gene>
    <name evidence="1" type="ORF">CCMSSC00406_0006200</name>
</gene>
<proteinExistence type="predicted"/>
<accession>A0ACB7J496</accession>
<dbReference type="EMBL" id="WQMT02000002">
    <property type="protein sequence ID" value="KAG9225413.1"/>
    <property type="molecule type" value="Genomic_DNA"/>
</dbReference>
<comment type="caution">
    <text evidence="1">The sequence shown here is derived from an EMBL/GenBank/DDBJ whole genome shotgun (WGS) entry which is preliminary data.</text>
</comment>